<dbReference type="AlphaFoldDB" id="A0AAF0CQB5"/>
<dbReference type="EMBL" id="CP119075">
    <property type="protein sequence ID" value="WED66110.1"/>
    <property type="molecule type" value="Genomic_DNA"/>
</dbReference>
<dbReference type="SUPFAM" id="SSF51126">
    <property type="entry name" value="Pectin lyase-like"/>
    <property type="match status" value="1"/>
</dbReference>
<dbReference type="PANTHER" id="PTHR41339:SF1">
    <property type="entry name" value="SECRETED PROTEIN"/>
    <property type="match status" value="1"/>
</dbReference>
<dbReference type="RefSeq" id="WP_330932240.1">
    <property type="nucleotide sequence ID" value="NZ_CP119075.1"/>
</dbReference>
<evidence type="ECO:0000313" key="2">
    <source>
        <dbReference type="Proteomes" id="UP001218638"/>
    </source>
</evidence>
<evidence type="ECO:0000313" key="1">
    <source>
        <dbReference type="EMBL" id="WED66110.1"/>
    </source>
</evidence>
<protein>
    <submittedName>
        <fullName evidence="1">Uncharacterized protein</fullName>
    </submittedName>
</protein>
<accession>A0AAF0CQB5</accession>
<organism evidence="1 2">
    <name type="scientific">Synoicihabitans lomoniglobus</name>
    <dbReference type="NCBI Taxonomy" id="2909285"/>
    <lineage>
        <taxon>Bacteria</taxon>
        <taxon>Pseudomonadati</taxon>
        <taxon>Verrucomicrobiota</taxon>
        <taxon>Opitutia</taxon>
        <taxon>Opitutales</taxon>
        <taxon>Opitutaceae</taxon>
        <taxon>Synoicihabitans</taxon>
    </lineage>
</organism>
<gene>
    <name evidence="1" type="ORF">PXH66_04525</name>
</gene>
<dbReference type="KEGG" id="slom:PXH66_04525"/>
<name>A0AAF0CQB5_9BACT</name>
<proteinExistence type="predicted"/>
<reference evidence="1" key="1">
    <citation type="submission" date="2023-03" db="EMBL/GenBank/DDBJ databases">
        <title>Lomoglobus Profundus gen. nov., sp. nov., a novel member of the phylum Verrucomicrobia, isolated from deep-marine sediment of South China Sea.</title>
        <authorList>
            <person name="Ahmad T."/>
            <person name="Ishaq S.E."/>
            <person name="Wang F."/>
        </authorList>
    </citation>
    <scope>NUCLEOTIDE SEQUENCE</scope>
    <source>
        <strain evidence="1">LMO-M01</strain>
    </source>
</reference>
<keyword evidence="2" id="KW-1185">Reference proteome</keyword>
<dbReference type="Proteomes" id="UP001218638">
    <property type="component" value="Chromosome"/>
</dbReference>
<dbReference type="InterPro" id="IPR011050">
    <property type="entry name" value="Pectin_lyase_fold/virulence"/>
</dbReference>
<sequence>MALLGATASLQAADVPVSGSITSNTTWTADNTYIMSGYVFVTNGATLTIEPGTVVKGQVSSGAGAAALIVTRSSKIMAEGTADQPIIFTSVLDNLDGSLGTERKGLWGGVILLGNAQINSRADGEDPGSPKQDQIEGVSVTTEQIPLVTFGGLDDADNSGVMKYVSIRHGGANLGAGNEINGLTLGGVGSGTVLSYIEVYANFDDGFEFFGGTVSPDHLVAAFCGDDSFDFDSGFRGTLQWLFTLQAVDGEEPGDKAIEWDGDTNPPTGTPVSSVTVSNLTAIGLGSTGGANAPINPRDNATVKLYNSAFINYARGIEIESDIGDVAPDIQSNVWWSHVAATNTAAGFGTSNSSGDLDATSYFTNAALNNVIVAPMMNGISYAKDAGLDPRPSSAESPLMTTPVFAADGLTATDYVGAFGTDLWIKGWTNLDIAGFLPAVLAAPDDAENADFVAPIVRGSTSKPSNVSTRGFVGTGLQSLTGGFVISGTQSQSVVIRAVGPTLGLAPFNLPGTLANVQIRLFSTSDPINPIAVSRVVTTQSITLGAELGAFALSAGAEDATIVATLAPGGYTAEVTGVDGATGIAIIEVYELD</sequence>
<dbReference type="PANTHER" id="PTHR41339">
    <property type="entry name" value="LIPL48"/>
    <property type="match status" value="1"/>
</dbReference>